<feature type="region of interest" description="Disordered" evidence="8">
    <location>
        <begin position="336"/>
        <end position="369"/>
    </location>
</feature>
<dbReference type="SMART" id="SM00355">
    <property type="entry name" value="ZnF_C2H2"/>
    <property type="match status" value="9"/>
</dbReference>
<keyword evidence="5" id="KW-0862">Zinc</keyword>
<name>A0A433T3W0_ELYCH</name>
<feature type="compositionally biased region" description="Acidic residues" evidence="8">
    <location>
        <begin position="344"/>
        <end position="364"/>
    </location>
</feature>
<evidence type="ECO:0000256" key="8">
    <source>
        <dbReference type="SAM" id="MobiDB-lite"/>
    </source>
</evidence>
<organism evidence="10 11">
    <name type="scientific">Elysia chlorotica</name>
    <name type="common">Eastern emerald elysia</name>
    <name type="synonym">Sea slug</name>
    <dbReference type="NCBI Taxonomy" id="188477"/>
    <lineage>
        <taxon>Eukaryota</taxon>
        <taxon>Metazoa</taxon>
        <taxon>Spiralia</taxon>
        <taxon>Lophotrochozoa</taxon>
        <taxon>Mollusca</taxon>
        <taxon>Gastropoda</taxon>
        <taxon>Heterobranchia</taxon>
        <taxon>Euthyneura</taxon>
        <taxon>Panpulmonata</taxon>
        <taxon>Sacoglossa</taxon>
        <taxon>Placobranchoidea</taxon>
        <taxon>Plakobranchidae</taxon>
        <taxon>Elysia</taxon>
    </lineage>
</organism>
<dbReference type="Pfam" id="PF00096">
    <property type="entry name" value="zf-C2H2"/>
    <property type="match status" value="2"/>
</dbReference>
<dbReference type="AlphaFoldDB" id="A0A433T3W0"/>
<evidence type="ECO:0000256" key="7">
    <source>
        <dbReference type="PROSITE-ProRule" id="PRU00042"/>
    </source>
</evidence>
<feature type="domain" description="C2H2-type" evidence="9">
    <location>
        <begin position="95"/>
        <end position="118"/>
    </location>
</feature>
<keyword evidence="4 7" id="KW-0863">Zinc-finger</keyword>
<feature type="domain" description="C2H2-type" evidence="9">
    <location>
        <begin position="180"/>
        <end position="207"/>
    </location>
</feature>
<dbReference type="Gene3D" id="3.30.160.60">
    <property type="entry name" value="Classic Zinc Finger"/>
    <property type="match status" value="4"/>
</dbReference>
<evidence type="ECO:0000256" key="5">
    <source>
        <dbReference type="ARBA" id="ARBA00022833"/>
    </source>
</evidence>
<feature type="domain" description="C2H2-type" evidence="9">
    <location>
        <begin position="125"/>
        <end position="152"/>
    </location>
</feature>
<evidence type="ECO:0000256" key="4">
    <source>
        <dbReference type="ARBA" id="ARBA00022771"/>
    </source>
</evidence>
<evidence type="ECO:0000256" key="1">
    <source>
        <dbReference type="ARBA" id="ARBA00004123"/>
    </source>
</evidence>
<dbReference type="Proteomes" id="UP000271974">
    <property type="component" value="Unassembled WGS sequence"/>
</dbReference>
<dbReference type="InterPro" id="IPR036236">
    <property type="entry name" value="Znf_C2H2_sf"/>
</dbReference>
<comment type="subcellular location">
    <subcellularLocation>
        <location evidence="1">Nucleus</location>
    </subcellularLocation>
</comment>
<proteinExistence type="predicted"/>
<dbReference type="InterPro" id="IPR050331">
    <property type="entry name" value="Zinc_finger"/>
</dbReference>
<keyword evidence="2" id="KW-0479">Metal-binding</keyword>
<accession>A0A433T3W0</accession>
<reference evidence="10 11" key="1">
    <citation type="submission" date="2019-01" db="EMBL/GenBank/DDBJ databases">
        <title>A draft genome assembly of the solar-powered sea slug Elysia chlorotica.</title>
        <authorList>
            <person name="Cai H."/>
            <person name="Li Q."/>
            <person name="Fang X."/>
            <person name="Li J."/>
            <person name="Curtis N.E."/>
            <person name="Altenburger A."/>
            <person name="Shibata T."/>
            <person name="Feng M."/>
            <person name="Maeda T."/>
            <person name="Schwartz J.A."/>
            <person name="Shigenobu S."/>
            <person name="Lundholm N."/>
            <person name="Nishiyama T."/>
            <person name="Yang H."/>
            <person name="Hasebe M."/>
            <person name="Li S."/>
            <person name="Pierce S.K."/>
            <person name="Wang J."/>
        </authorList>
    </citation>
    <scope>NUCLEOTIDE SEQUENCE [LARGE SCALE GENOMIC DNA]</scope>
    <source>
        <strain evidence="10">EC2010</strain>
        <tissue evidence="10">Whole organism of an adult</tissue>
    </source>
</reference>
<dbReference type="GO" id="GO:0010468">
    <property type="term" value="P:regulation of gene expression"/>
    <property type="evidence" value="ECO:0007669"/>
    <property type="project" value="TreeGrafter"/>
</dbReference>
<evidence type="ECO:0000313" key="10">
    <source>
        <dbReference type="EMBL" id="RUS76245.1"/>
    </source>
</evidence>
<keyword evidence="11" id="KW-1185">Reference proteome</keyword>
<dbReference type="STRING" id="188477.A0A433T3W0"/>
<dbReference type="PROSITE" id="PS50157">
    <property type="entry name" value="ZINC_FINGER_C2H2_2"/>
    <property type="match status" value="4"/>
</dbReference>
<dbReference type="InterPro" id="IPR013087">
    <property type="entry name" value="Znf_C2H2_type"/>
</dbReference>
<evidence type="ECO:0000259" key="9">
    <source>
        <dbReference type="PROSITE" id="PS50157"/>
    </source>
</evidence>
<gene>
    <name evidence="10" type="ORF">EGW08_015988</name>
</gene>
<dbReference type="GO" id="GO:0005634">
    <property type="term" value="C:nucleus"/>
    <property type="evidence" value="ECO:0007669"/>
    <property type="project" value="UniProtKB-SubCell"/>
</dbReference>
<comment type="caution">
    <text evidence="10">The sequence shown here is derived from an EMBL/GenBank/DDBJ whole genome shotgun (WGS) entry which is preliminary data.</text>
</comment>
<keyword evidence="3" id="KW-0677">Repeat</keyword>
<sequence length="488" mass="54103">MGTGLKASERELEKLKCPKCDFQGYYAQQYRNHIATHGDDIQKCKCCSFISLDPEELLQHFKENHPRCICPECGYMAEHAYIIKRHMMRHDVKSCTCNICGKVYKDMYILKMHIKMVHMPAEVLFECDVCSKKFTRKAHLKRHMRTHEPEKPFKCSLCDYRGCERSDISKHMLIHQEPKHACERCGKTFRHIKNKELHVKRHYGQRDYKCGVCDFFGYTFTDIRKHIERKHQDIKTLICDKCGRHFRNELALKEHVQTCNVMMIEQVLAIPTSGGRTSQATIRIPSHHLGSLGGVVALDSSGNAGVTAEDGVSGNGAGGQGVSIMVTSATGEQHLELVQGPTMEGEEDEEEEEELEEEDEDPETSGEAPSVHLIEGTVLSAHESQCSTGDIHLLGSSIVTANPPGIVSIARGTTPSQQGLTTLVSQTSAPLCDAVEGALQSSHQLAADGSRLALKPEILGNIEEWSAPAAGSSFTNTVDSSARVDQLS</sequence>
<dbReference type="EMBL" id="RQTK01000678">
    <property type="protein sequence ID" value="RUS76245.1"/>
    <property type="molecule type" value="Genomic_DNA"/>
</dbReference>
<protein>
    <recommendedName>
        <fullName evidence="9">C2H2-type domain-containing protein</fullName>
    </recommendedName>
</protein>
<dbReference type="OrthoDB" id="7930430at2759"/>
<dbReference type="FunFam" id="3.30.160.60:FF:001498">
    <property type="entry name" value="Zinc finger protein 404"/>
    <property type="match status" value="1"/>
</dbReference>
<evidence type="ECO:0000256" key="3">
    <source>
        <dbReference type="ARBA" id="ARBA00022737"/>
    </source>
</evidence>
<dbReference type="PROSITE" id="PS00028">
    <property type="entry name" value="ZINC_FINGER_C2H2_1"/>
    <property type="match status" value="2"/>
</dbReference>
<evidence type="ECO:0000256" key="2">
    <source>
        <dbReference type="ARBA" id="ARBA00022723"/>
    </source>
</evidence>
<dbReference type="SUPFAM" id="SSF57667">
    <property type="entry name" value="beta-beta-alpha zinc fingers"/>
    <property type="match status" value="4"/>
</dbReference>
<dbReference type="PANTHER" id="PTHR16515">
    <property type="entry name" value="PR DOMAIN ZINC FINGER PROTEIN"/>
    <property type="match status" value="1"/>
</dbReference>
<evidence type="ECO:0000256" key="6">
    <source>
        <dbReference type="ARBA" id="ARBA00023242"/>
    </source>
</evidence>
<dbReference type="PANTHER" id="PTHR16515:SF66">
    <property type="entry name" value="C2H2-TYPE DOMAIN-CONTAINING PROTEIN"/>
    <property type="match status" value="1"/>
</dbReference>
<feature type="domain" description="C2H2-type" evidence="9">
    <location>
        <begin position="153"/>
        <end position="180"/>
    </location>
</feature>
<keyword evidence="6" id="KW-0539">Nucleus</keyword>
<dbReference type="GO" id="GO:0008270">
    <property type="term" value="F:zinc ion binding"/>
    <property type="evidence" value="ECO:0007669"/>
    <property type="project" value="UniProtKB-KW"/>
</dbReference>
<evidence type="ECO:0000313" key="11">
    <source>
        <dbReference type="Proteomes" id="UP000271974"/>
    </source>
</evidence>